<keyword evidence="2" id="KW-1185">Reference proteome</keyword>
<accession>A0A9X0U660</accession>
<dbReference type="EMBL" id="JACHEB010000006">
    <property type="protein sequence ID" value="MBB5329482.1"/>
    <property type="molecule type" value="Genomic_DNA"/>
</dbReference>
<reference evidence="1 2" key="1">
    <citation type="submission" date="2020-08" db="EMBL/GenBank/DDBJ databases">
        <title>Genomic Encyclopedia of Type Strains, Phase IV (KMG-V): Genome sequencing to study the core and pangenomes of soil and plant-associated prokaryotes.</title>
        <authorList>
            <person name="Whitman W."/>
        </authorList>
    </citation>
    <scope>NUCLEOTIDE SEQUENCE [LARGE SCALE GENOMIC DNA]</scope>
    <source>
        <strain evidence="1 2">X5P2</strain>
    </source>
</reference>
<gene>
    <name evidence="1" type="ORF">HDF14_003100</name>
</gene>
<organism evidence="1 2">
    <name type="scientific">Tunturiibacter gelidiferens</name>
    <dbReference type="NCBI Taxonomy" id="3069689"/>
    <lineage>
        <taxon>Bacteria</taxon>
        <taxon>Pseudomonadati</taxon>
        <taxon>Acidobacteriota</taxon>
        <taxon>Terriglobia</taxon>
        <taxon>Terriglobales</taxon>
        <taxon>Acidobacteriaceae</taxon>
        <taxon>Tunturiibacter</taxon>
    </lineage>
</organism>
<evidence type="ECO:0000313" key="2">
    <source>
        <dbReference type="Proteomes" id="UP000535182"/>
    </source>
</evidence>
<proteinExistence type="predicted"/>
<evidence type="ECO:0000313" key="1">
    <source>
        <dbReference type="EMBL" id="MBB5329482.1"/>
    </source>
</evidence>
<sequence length="56" mass="6123">MSVVPGTYFSGTLQTSAEPQQRSASSDWFLQAIVFVANLPLDESISDFALSKSRLQ</sequence>
<name>A0A9X0U660_9BACT</name>
<dbReference type="Proteomes" id="UP000535182">
    <property type="component" value="Unassembled WGS sequence"/>
</dbReference>
<comment type="caution">
    <text evidence="1">The sequence shown here is derived from an EMBL/GenBank/DDBJ whole genome shotgun (WGS) entry which is preliminary data.</text>
</comment>
<dbReference type="AlphaFoldDB" id="A0A9X0U660"/>
<protein>
    <submittedName>
        <fullName evidence="1">Uncharacterized protein</fullName>
    </submittedName>
</protein>